<accession>A0ABY8YBJ6</accession>
<dbReference type="Proteomes" id="UP001226651">
    <property type="component" value="Chromosome"/>
</dbReference>
<protein>
    <recommendedName>
        <fullName evidence="3">DUF91 domain-containing protein</fullName>
    </recommendedName>
</protein>
<organism evidence="1 2">
    <name type="scientific">Proteus appendicitidis</name>
    <dbReference type="NCBI Taxonomy" id="3034648"/>
    <lineage>
        <taxon>Bacteria</taxon>
        <taxon>Pseudomonadati</taxon>
        <taxon>Pseudomonadota</taxon>
        <taxon>Gammaproteobacteria</taxon>
        <taxon>Enterobacterales</taxon>
        <taxon>Morganellaceae</taxon>
        <taxon>Proteus</taxon>
    </lineage>
</organism>
<reference evidence="1 2" key="1">
    <citation type="submission" date="2023-06" db="EMBL/GenBank/DDBJ databases">
        <title>Proteus appendicitidis sp. nov., isolated from the appendiceal pus of an appendicitis patient in Yongzhou, China.</title>
        <authorList>
            <person name="Cai X."/>
        </authorList>
    </citation>
    <scope>NUCLEOTIDE SEQUENCE [LARGE SCALE GENOMIC DNA]</scope>
    <source>
        <strain evidence="1 2">HZ0627</strain>
    </source>
</reference>
<proteinExistence type="predicted"/>
<dbReference type="RefSeq" id="WP_285805651.1">
    <property type="nucleotide sequence ID" value="NZ_CP127389.1"/>
</dbReference>
<keyword evidence="2" id="KW-1185">Reference proteome</keyword>
<gene>
    <name evidence="1" type="ORF">QQS39_07365</name>
</gene>
<evidence type="ECO:0008006" key="3">
    <source>
        <dbReference type="Google" id="ProtNLM"/>
    </source>
</evidence>
<evidence type="ECO:0000313" key="2">
    <source>
        <dbReference type="Proteomes" id="UP001226651"/>
    </source>
</evidence>
<evidence type="ECO:0000313" key="1">
    <source>
        <dbReference type="EMBL" id="WIV89815.1"/>
    </source>
</evidence>
<dbReference type="EMBL" id="CP127389">
    <property type="protein sequence ID" value="WIV89815.1"/>
    <property type="molecule type" value="Genomic_DNA"/>
</dbReference>
<sequence length="240" mass="27736">MSNNKKLEWSEKTIEYAFVLNEFKNKKFLPLSGNPEVVGDLISSQGSKFIIVEFKKDNSKECRKQEIKKFFKKNGEKTDYFSSACDELFFESFHHFVVYGKSGKNNSNLDLYAENYFIYCGGKRWDKKQLNNEIPKNVLIMSKLTSKKILLNNTDCKNNKLDIYSYGIYYSDLKKYIKRFIYYKVSGKGGAGGDSEQYDTGGLDAIIVCYNESVQDSIAIVSLLNLNEYIRLEDKIRISV</sequence>
<name>A0ABY8YBJ6_9GAMM</name>